<feature type="region of interest" description="Disordered" evidence="1">
    <location>
        <begin position="746"/>
        <end position="829"/>
    </location>
</feature>
<proteinExistence type="predicted"/>
<evidence type="ECO:0000256" key="1">
    <source>
        <dbReference type="SAM" id="MobiDB-lite"/>
    </source>
</evidence>
<organism evidence="3 4">
    <name type="scientific">Fistulifera solaris</name>
    <name type="common">Oleaginous diatom</name>
    <dbReference type="NCBI Taxonomy" id="1519565"/>
    <lineage>
        <taxon>Eukaryota</taxon>
        <taxon>Sar</taxon>
        <taxon>Stramenopiles</taxon>
        <taxon>Ochrophyta</taxon>
        <taxon>Bacillariophyta</taxon>
        <taxon>Bacillariophyceae</taxon>
        <taxon>Bacillariophycidae</taxon>
        <taxon>Naviculales</taxon>
        <taxon>Naviculaceae</taxon>
        <taxon>Fistulifera</taxon>
    </lineage>
</organism>
<protein>
    <submittedName>
        <fullName evidence="3">Uncharacterized protein</fullName>
    </submittedName>
</protein>
<feature type="signal peptide" evidence="2">
    <location>
        <begin position="1"/>
        <end position="25"/>
    </location>
</feature>
<dbReference type="EMBL" id="BDSP01000137">
    <property type="protein sequence ID" value="GAX19658.1"/>
    <property type="molecule type" value="Genomic_DNA"/>
</dbReference>
<dbReference type="Pfam" id="PF03415">
    <property type="entry name" value="Peptidase_C11"/>
    <property type="match status" value="1"/>
</dbReference>
<gene>
    <name evidence="3" type="ORF">FisN_19Hh242</name>
</gene>
<dbReference type="AlphaFoldDB" id="A0A1Z5K0W2"/>
<feature type="compositionally biased region" description="Low complexity" evidence="1">
    <location>
        <begin position="767"/>
        <end position="805"/>
    </location>
</feature>
<keyword evidence="4" id="KW-1185">Reference proteome</keyword>
<dbReference type="InParanoid" id="A0A1Z5K0W2"/>
<reference evidence="3 4" key="1">
    <citation type="journal article" date="2015" name="Plant Cell">
        <title>Oil accumulation by the oleaginous diatom Fistulifera solaris as revealed by the genome and transcriptome.</title>
        <authorList>
            <person name="Tanaka T."/>
            <person name="Maeda Y."/>
            <person name="Veluchamy A."/>
            <person name="Tanaka M."/>
            <person name="Abida H."/>
            <person name="Marechal E."/>
            <person name="Bowler C."/>
            <person name="Muto M."/>
            <person name="Sunaga Y."/>
            <person name="Tanaka M."/>
            <person name="Yoshino T."/>
            <person name="Taniguchi T."/>
            <person name="Fukuda Y."/>
            <person name="Nemoto M."/>
            <person name="Matsumoto M."/>
            <person name="Wong P.S."/>
            <person name="Aburatani S."/>
            <person name="Fujibuchi W."/>
        </authorList>
    </citation>
    <scope>NUCLEOTIDE SEQUENCE [LARGE SCALE GENOMIC DNA]</scope>
    <source>
        <strain evidence="3 4">JPCC DA0580</strain>
    </source>
</reference>
<keyword evidence="2" id="KW-0732">Signal</keyword>
<accession>A0A1Z5K0W2</accession>
<dbReference type="InterPro" id="IPR005077">
    <property type="entry name" value="Peptidase_C11"/>
</dbReference>
<comment type="caution">
    <text evidence="3">The sequence shown here is derived from an EMBL/GenBank/DDBJ whole genome shotgun (WGS) entry which is preliminary data.</text>
</comment>
<feature type="chain" id="PRO_5012102685" evidence="2">
    <location>
        <begin position="26"/>
        <end position="846"/>
    </location>
</feature>
<dbReference type="Proteomes" id="UP000198406">
    <property type="component" value="Unassembled WGS sequence"/>
</dbReference>
<dbReference type="PANTHER" id="PTHR37835">
    <property type="entry name" value="ALPHA-CLOSTRIPAIN"/>
    <property type="match status" value="1"/>
</dbReference>
<evidence type="ECO:0000313" key="3">
    <source>
        <dbReference type="EMBL" id="GAX19658.1"/>
    </source>
</evidence>
<dbReference type="OrthoDB" id="542405at2759"/>
<name>A0A1Z5K0W2_FISSO</name>
<sequence>MKLFGVSSILASFALQLTWLEVANANVCMMLYQMADNDLEFFIRQDNNELINSAAVREPTLTTWVYFDSRNYGTAEDITLPLEEVFAPDGTPLAAKLEGSLLMTWDHAREQMVVNASSPVELNSDHPQILYNFLAHALVDCVARGSTEYMLILSSHGSGMFGFGGDEDVARRRRLLQANRHIVNAVQTALGAVEGAPAKLDVLGFDAGLMQAVDALDEYHNITKYYMASEAVEPGHGWAYNFLEPAATALEYATNFHDNFLQQTQGSDVHMTPKTLAIVDADLFIPFLNAWDALFSQLSIEIASDKNVHTIMQRSRLNTLAFMGAIDTADTNTPSAMDIGNFFETFRALCLIDPNSEVETLMAAAETAYNAMFISRGNGPGTPPATGMHILWPQRQLYDQYDLSVIIENNSLAATGDAPNWINFLTTFYQAAAPDAVSENSVCLQSIVSVLEANADGRLLLNPAVVGTDSGVVASSALAIRTDRIYVNYGIDLTFLLEGRLRHLKETIPFMASANRTAISHPLKPNWENAQRRLQTETGDYFILFGGNVRGAFEGPEFVATWDKKFFILGNSDSRELVYATDSKGGHKSIPVMYFARNTPITAADIPLGSTIERAMFLGGIFGFLTVSPSDAIFNVISSYVLYTFDPVTRAFRETPTWAGGQITPVLFSKLVVGDKVVTQLVGGFRSTIFPWGGDSDFGVLVADAVQFISRIDALDSVVVEMRAYDDDVRGAVDFFSASLTSSELGGSAGGPSTAEAPSAGPPIASPPTADAPAAGPPTDAFPIGEVPAAEPASASPPTADDAGPLTDAPPTGDAPVAEPTSGSSESPVMSWTASVFIPAVIVVLL</sequence>
<evidence type="ECO:0000313" key="4">
    <source>
        <dbReference type="Proteomes" id="UP000198406"/>
    </source>
</evidence>
<evidence type="ECO:0000256" key="2">
    <source>
        <dbReference type="SAM" id="SignalP"/>
    </source>
</evidence>
<dbReference type="PANTHER" id="PTHR37835:SF1">
    <property type="entry name" value="ALPHA-CLOSTRIPAIN"/>
    <property type="match status" value="1"/>
</dbReference>
<dbReference type="Gene3D" id="3.40.50.11970">
    <property type="match status" value="1"/>
</dbReference>